<sequence>MKTKTDLILTTMKVIFWVVFIGLCIKTGALLISFIVSLAINPEASKNLYLGLNLSELYHSNLKHYIFIFSFIFSLSALKTYLSFLALKIFTKINLEKPFSTKAAELINKISLIALGTGILAFIASKYNFWLIRSKESILETNFYFEGWKGFLFLAGILFIIAQVYKKG</sequence>
<feature type="transmembrane region" description="Helical" evidence="1">
    <location>
        <begin position="65"/>
        <end position="85"/>
    </location>
</feature>
<keyword evidence="1" id="KW-1133">Transmembrane helix</keyword>
<keyword evidence="1" id="KW-0472">Membrane</keyword>
<dbReference type="AlphaFoldDB" id="A0A3D6BUI0"/>
<proteinExistence type="predicted"/>
<gene>
    <name evidence="2" type="ORF">DHV22_09865</name>
</gene>
<keyword evidence="1" id="KW-0812">Transmembrane</keyword>
<feature type="transmembrane region" description="Helical" evidence="1">
    <location>
        <begin position="14"/>
        <end position="40"/>
    </location>
</feature>
<protein>
    <submittedName>
        <fullName evidence="2">DUF2975 domain-containing protein</fullName>
    </submittedName>
</protein>
<dbReference type="Proteomes" id="UP000263268">
    <property type="component" value="Unassembled WGS sequence"/>
</dbReference>
<evidence type="ECO:0000256" key="1">
    <source>
        <dbReference type="SAM" id="Phobius"/>
    </source>
</evidence>
<dbReference type="EMBL" id="DPRK01000156">
    <property type="protein sequence ID" value="HCY81869.1"/>
    <property type="molecule type" value="Genomic_DNA"/>
</dbReference>
<evidence type="ECO:0000313" key="3">
    <source>
        <dbReference type="Proteomes" id="UP000263268"/>
    </source>
</evidence>
<feature type="transmembrane region" description="Helical" evidence="1">
    <location>
        <begin position="147"/>
        <end position="165"/>
    </location>
</feature>
<comment type="caution">
    <text evidence="2">The sequence shown here is derived from an EMBL/GenBank/DDBJ whole genome shotgun (WGS) entry which is preliminary data.</text>
</comment>
<name>A0A3D6BUI0_9FLAO</name>
<organism evidence="2 3">
    <name type="scientific">Xanthomarina gelatinilytica</name>
    <dbReference type="NCBI Taxonomy" id="1137281"/>
    <lineage>
        <taxon>Bacteria</taxon>
        <taxon>Pseudomonadati</taxon>
        <taxon>Bacteroidota</taxon>
        <taxon>Flavobacteriia</taxon>
        <taxon>Flavobacteriales</taxon>
        <taxon>Flavobacteriaceae</taxon>
        <taxon>Xanthomarina</taxon>
    </lineage>
</organism>
<reference evidence="2 3" key="1">
    <citation type="journal article" date="2018" name="Nat. Biotechnol.">
        <title>A standardized bacterial taxonomy based on genome phylogeny substantially revises the tree of life.</title>
        <authorList>
            <person name="Parks D.H."/>
            <person name="Chuvochina M."/>
            <person name="Waite D.W."/>
            <person name="Rinke C."/>
            <person name="Skarshewski A."/>
            <person name="Chaumeil P.A."/>
            <person name="Hugenholtz P."/>
        </authorList>
    </citation>
    <scope>NUCLEOTIDE SEQUENCE [LARGE SCALE GENOMIC DNA]</scope>
    <source>
        <strain evidence="2">UBA10227</strain>
    </source>
</reference>
<feature type="transmembrane region" description="Helical" evidence="1">
    <location>
        <begin position="106"/>
        <end position="127"/>
    </location>
</feature>
<feature type="non-terminal residue" evidence="2">
    <location>
        <position position="168"/>
    </location>
</feature>
<accession>A0A3D6BUI0</accession>
<evidence type="ECO:0000313" key="2">
    <source>
        <dbReference type="EMBL" id="HCY81869.1"/>
    </source>
</evidence>